<dbReference type="EMBL" id="WUAV01000004">
    <property type="protein sequence ID" value="KAF1757179.1"/>
    <property type="molecule type" value="Genomic_DNA"/>
</dbReference>
<dbReference type="Pfam" id="PF04055">
    <property type="entry name" value="Radical_SAM"/>
    <property type="match status" value="1"/>
</dbReference>
<dbReference type="GO" id="GO:0046872">
    <property type="term" value="F:metal ion binding"/>
    <property type="evidence" value="ECO:0007669"/>
    <property type="project" value="UniProtKB-KW"/>
</dbReference>
<dbReference type="Proteomes" id="UP000483820">
    <property type="component" value="Chromosome IV"/>
</dbReference>
<dbReference type="PROSITE" id="PS51918">
    <property type="entry name" value="RADICAL_SAM"/>
    <property type="match status" value="1"/>
</dbReference>
<dbReference type="GO" id="GO:0006777">
    <property type="term" value="P:Mo-molybdopterin cofactor biosynthetic process"/>
    <property type="evidence" value="ECO:0007669"/>
    <property type="project" value="UniProtKB-KW"/>
</dbReference>
<evidence type="ECO:0000256" key="8">
    <source>
        <dbReference type="ARBA" id="ARBA00023150"/>
    </source>
</evidence>
<evidence type="ECO:0000259" key="9">
    <source>
        <dbReference type="PROSITE" id="PS51918"/>
    </source>
</evidence>
<protein>
    <recommendedName>
        <fullName evidence="9">Radical SAM core domain-containing protein</fullName>
    </recommendedName>
</protein>
<feature type="domain" description="Radical SAM core" evidence="9">
    <location>
        <begin position="75"/>
        <end position="169"/>
    </location>
</feature>
<comment type="caution">
    <text evidence="10">The sequence shown here is derived from an EMBL/GenBank/DDBJ whole genome shotgun (WGS) entry which is preliminary data.</text>
</comment>
<keyword evidence="6" id="KW-0408">Iron</keyword>
<organism evidence="10 11">
    <name type="scientific">Caenorhabditis remanei</name>
    <name type="common">Caenorhabditis vulgaris</name>
    <dbReference type="NCBI Taxonomy" id="31234"/>
    <lineage>
        <taxon>Eukaryota</taxon>
        <taxon>Metazoa</taxon>
        <taxon>Ecdysozoa</taxon>
        <taxon>Nematoda</taxon>
        <taxon>Chromadorea</taxon>
        <taxon>Rhabditida</taxon>
        <taxon>Rhabditina</taxon>
        <taxon>Rhabditomorpha</taxon>
        <taxon>Rhabditoidea</taxon>
        <taxon>Rhabditidae</taxon>
        <taxon>Peloderinae</taxon>
        <taxon>Caenorhabditis</taxon>
    </lineage>
</organism>
<dbReference type="PANTHER" id="PTHR22960">
    <property type="entry name" value="MOLYBDOPTERIN COFACTOR SYNTHESIS PROTEIN A"/>
    <property type="match status" value="1"/>
</dbReference>
<evidence type="ECO:0000256" key="7">
    <source>
        <dbReference type="ARBA" id="ARBA00023014"/>
    </source>
</evidence>
<evidence type="ECO:0000256" key="4">
    <source>
        <dbReference type="ARBA" id="ARBA00022691"/>
    </source>
</evidence>
<dbReference type="KEGG" id="crq:GCK72_013634"/>
<dbReference type="InterPro" id="IPR000385">
    <property type="entry name" value="MoaA_NifB_PqqE_Fe-S-bd_CS"/>
</dbReference>
<evidence type="ECO:0000256" key="3">
    <source>
        <dbReference type="ARBA" id="ARBA00022485"/>
    </source>
</evidence>
<dbReference type="GeneID" id="9820154"/>
<dbReference type="GO" id="GO:0051539">
    <property type="term" value="F:4 iron, 4 sulfur cluster binding"/>
    <property type="evidence" value="ECO:0007669"/>
    <property type="project" value="UniProtKB-KW"/>
</dbReference>
<comment type="cofactor">
    <cofactor evidence="1">
        <name>[4Fe-4S] cluster</name>
        <dbReference type="ChEBI" id="CHEBI:49883"/>
    </cofactor>
</comment>
<name>A0A6A5GRT0_CAERE</name>
<dbReference type="GO" id="GO:0061798">
    <property type="term" value="F:GTP 3',8'-cyclase activity"/>
    <property type="evidence" value="ECO:0007669"/>
    <property type="project" value="TreeGrafter"/>
</dbReference>
<dbReference type="AlphaFoldDB" id="A0A6A5GRT0"/>
<evidence type="ECO:0000256" key="6">
    <source>
        <dbReference type="ARBA" id="ARBA00023004"/>
    </source>
</evidence>
<dbReference type="SFLD" id="SFLDS00029">
    <property type="entry name" value="Radical_SAM"/>
    <property type="match status" value="1"/>
</dbReference>
<keyword evidence="7" id="KW-0411">Iron-sulfur</keyword>
<dbReference type="InterPro" id="IPR058240">
    <property type="entry name" value="rSAM_sf"/>
</dbReference>
<evidence type="ECO:0000256" key="1">
    <source>
        <dbReference type="ARBA" id="ARBA00001966"/>
    </source>
</evidence>
<dbReference type="SUPFAM" id="SSF102114">
    <property type="entry name" value="Radical SAM enzymes"/>
    <property type="match status" value="1"/>
</dbReference>
<dbReference type="CTD" id="9820154"/>
<evidence type="ECO:0000256" key="2">
    <source>
        <dbReference type="ARBA" id="ARBA00005046"/>
    </source>
</evidence>
<dbReference type="InterPro" id="IPR007197">
    <property type="entry name" value="rSAM"/>
</dbReference>
<keyword evidence="5" id="KW-0479">Metal-binding</keyword>
<proteinExistence type="predicted"/>
<reference evidence="10 11" key="1">
    <citation type="submission" date="2019-12" db="EMBL/GenBank/DDBJ databases">
        <title>Chromosome-level assembly of the Caenorhabditis remanei genome.</title>
        <authorList>
            <person name="Teterina A.A."/>
            <person name="Willis J.H."/>
            <person name="Phillips P.C."/>
        </authorList>
    </citation>
    <scope>NUCLEOTIDE SEQUENCE [LARGE SCALE GENOMIC DNA]</scope>
    <source>
        <strain evidence="10 11">PX506</strain>
        <tissue evidence="10">Whole organism</tissue>
    </source>
</reference>
<dbReference type="SFLD" id="SFLDG01067">
    <property type="entry name" value="SPASM/twitch_domain_containing"/>
    <property type="match status" value="1"/>
</dbReference>
<dbReference type="InterPro" id="IPR013785">
    <property type="entry name" value="Aldolase_TIM"/>
</dbReference>
<sequence>MDYFSVIMSRQLGKKLIQWIATRTMCTTEELVKSLTVPLKEHEEPLKVLKPDEKRNAVLLRMREIEQMKGPFFDMFMREHTYLRISLTEKCNFRCLYCMPAEGVPLKPKDKMLTNEEVLKLVKLFASHGIDKIRLTGGEPTIRKDIVQIVEGIASTCSQILHALKFSRN</sequence>
<evidence type="ECO:0000256" key="5">
    <source>
        <dbReference type="ARBA" id="ARBA00022723"/>
    </source>
</evidence>
<dbReference type="PROSITE" id="PS01305">
    <property type="entry name" value="MOAA_NIFB_PQQE"/>
    <property type="match status" value="1"/>
</dbReference>
<accession>A0A6A5GRT0</accession>
<dbReference type="RefSeq" id="XP_053584691.1">
    <property type="nucleotide sequence ID" value="XM_053729919.1"/>
</dbReference>
<evidence type="ECO:0000313" key="10">
    <source>
        <dbReference type="EMBL" id="KAF1757179.1"/>
    </source>
</evidence>
<dbReference type="CDD" id="cd01335">
    <property type="entry name" value="Radical_SAM"/>
    <property type="match status" value="1"/>
</dbReference>
<dbReference type="GO" id="GO:0061799">
    <property type="term" value="F:cyclic pyranopterin monophosphate synthase activity"/>
    <property type="evidence" value="ECO:0007669"/>
    <property type="project" value="TreeGrafter"/>
</dbReference>
<gene>
    <name evidence="10" type="ORF">GCK72_013634</name>
</gene>
<keyword evidence="3" id="KW-0004">4Fe-4S</keyword>
<comment type="pathway">
    <text evidence="2">Cofactor biosynthesis; molybdopterin biosynthesis.</text>
</comment>
<keyword evidence="4" id="KW-0949">S-adenosyl-L-methionine</keyword>
<dbReference type="PANTHER" id="PTHR22960:SF0">
    <property type="entry name" value="MOLYBDENUM COFACTOR BIOSYNTHESIS PROTEIN 1"/>
    <property type="match status" value="1"/>
</dbReference>
<dbReference type="Gene3D" id="3.20.20.70">
    <property type="entry name" value="Aldolase class I"/>
    <property type="match status" value="1"/>
</dbReference>
<evidence type="ECO:0000313" key="11">
    <source>
        <dbReference type="Proteomes" id="UP000483820"/>
    </source>
</evidence>
<keyword evidence="8" id="KW-0501">Molybdenum cofactor biosynthesis</keyword>
<dbReference type="InterPro" id="IPR050105">
    <property type="entry name" value="MoCo_biosynth_MoaA/MoaC"/>
</dbReference>